<evidence type="ECO:0000313" key="3">
    <source>
        <dbReference type="EMBL" id="KAF9601982.1"/>
    </source>
</evidence>
<proteinExistence type="predicted"/>
<dbReference type="Proteomes" id="UP000631114">
    <property type="component" value="Unassembled WGS sequence"/>
</dbReference>
<dbReference type="Pfam" id="PF02171">
    <property type="entry name" value="Piwi"/>
    <property type="match status" value="1"/>
</dbReference>
<gene>
    <name evidence="3" type="ORF">IFM89_024528</name>
</gene>
<organism evidence="3 4">
    <name type="scientific">Coptis chinensis</name>
    <dbReference type="NCBI Taxonomy" id="261450"/>
    <lineage>
        <taxon>Eukaryota</taxon>
        <taxon>Viridiplantae</taxon>
        <taxon>Streptophyta</taxon>
        <taxon>Embryophyta</taxon>
        <taxon>Tracheophyta</taxon>
        <taxon>Spermatophyta</taxon>
        <taxon>Magnoliopsida</taxon>
        <taxon>Ranunculales</taxon>
        <taxon>Ranunculaceae</taxon>
        <taxon>Coptidoideae</taxon>
        <taxon>Coptis</taxon>
    </lineage>
</organism>
<evidence type="ECO:0000313" key="4">
    <source>
        <dbReference type="Proteomes" id="UP000631114"/>
    </source>
</evidence>
<dbReference type="Gene3D" id="3.40.50.2300">
    <property type="match status" value="1"/>
</dbReference>
<accession>A0A835HPA8</accession>
<dbReference type="EMBL" id="JADFTS010000006">
    <property type="protein sequence ID" value="KAF9601982.1"/>
    <property type="molecule type" value="Genomic_DNA"/>
</dbReference>
<dbReference type="PANTHER" id="PTHR22891">
    <property type="entry name" value="EUKARYOTIC TRANSLATION INITIATION FACTOR 2C"/>
    <property type="match status" value="1"/>
</dbReference>
<evidence type="ECO:0000259" key="2">
    <source>
        <dbReference type="Pfam" id="PF16488"/>
    </source>
</evidence>
<dbReference type="Pfam" id="PF16488">
    <property type="entry name" value="ArgoL2"/>
    <property type="match status" value="1"/>
</dbReference>
<dbReference type="InterPro" id="IPR012337">
    <property type="entry name" value="RNaseH-like_sf"/>
</dbReference>
<dbReference type="InterPro" id="IPR003165">
    <property type="entry name" value="Piwi"/>
</dbReference>
<dbReference type="GO" id="GO:0003676">
    <property type="term" value="F:nucleic acid binding"/>
    <property type="evidence" value="ECO:0007669"/>
    <property type="project" value="InterPro"/>
</dbReference>
<sequence>MSVLSDALKTNKYDSDKMLQACGVSINSKFTQIDGCVLSAPKLKVGNGEDFMPRNGLWNFNNKIERWAIVNFSARCDVQKLWRDLAKCGQQKGIARRESPLARVENMFELIKAKLRNAPQFLLCLLPERKTSAIYGQGPWKRKNLADFGIVTQCIAPTKVNDQYLTNVLLKINAKLGGLNSMLEDGAH</sequence>
<dbReference type="SUPFAM" id="SSF53098">
    <property type="entry name" value="Ribonuclease H-like"/>
    <property type="match status" value="1"/>
</dbReference>
<feature type="domain" description="Piwi" evidence="1">
    <location>
        <begin position="122"/>
        <end position="182"/>
    </location>
</feature>
<evidence type="ECO:0000259" key="1">
    <source>
        <dbReference type="Pfam" id="PF02171"/>
    </source>
</evidence>
<dbReference type="InterPro" id="IPR032472">
    <property type="entry name" value="ArgoL2"/>
</dbReference>
<name>A0A835HPA8_9MAGN</name>
<reference evidence="3 4" key="1">
    <citation type="submission" date="2020-10" db="EMBL/GenBank/DDBJ databases">
        <title>The Coptis chinensis genome and diversification of protoberbering-type alkaloids.</title>
        <authorList>
            <person name="Wang B."/>
            <person name="Shu S."/>
            <person name="Song C."/>
            <person name="Liu Y."/>
        </authorList>
    </citation>
    <scope>NUCLEOTIDE SEQUENCE [LARGE SCALE GENOMIC DNA]</scope>
    <source>
        <strain evidence="3">HL-2020</strain>
        <tissue evidence="3">Leaf</tissue>
    </source>
</reference>
<protein>
    <submittedName>
        <fullName evidence="3">Uncharacterized protein</fullName>
    </submittedName>
</protein>
<dbReference type="OrthoDB" id="1654885at2759"/>
<keyword evidence="4" id="KW-1185">Reference proteome</keyword>
<comment type="caution">
    <text evidence="3">The sequence shown here is derived from an EMBL/GenBank/DDBJ whole genome shotgun (WGS) entry which is preliminary data.</text>
</comment>
<dbReference type="AlphaFoldDB" id="A0A835HPA8"/>
<feature type="domain" description="Argonaute linker 2" evidence="2">
    <location>
        <begin position="6"/>
        <end position="44"/>
    </location>
</feature>